<organism evidence="2">
    <name type="scientific">Oryza brachyantha</name>
    <name type="common">malo sina</name>
    <dbReference type="NCBI Taxonomy" id="4533"/>
    <lineage>
        <taxon>Eukaryota</taxon>
        <taxon>Viridiplantae</taxon>
        <taxon>Streptophyta</taxon>
        <taxon>Embryophyta</taxon>
        <taxon>Tracheophyta</taxon>
        <taxon>Spermatophyta</taxon>
        <taxon>Magnoliopsida</taxon>
        <taxon>Liliopsida</taxon>
        <taxon>Poales</taxon>
        <taxon>Poaceae</taxon>
        <taxon>BOP clade</taxon>
        <taxon>Oryzoideae</taxon>
        <taxon>Oryzeae</taxon>
        <taxon>Oryzinae</taxon>
        <taxon>Oryza</taxon>
    </lineage>
</organism>
<keyword evidence="3" id="KW-1185">Reference proteome</keyword>
<accession>J3N6C7</accession>
<dbReference type="Gramene" id="OB11G13630.1">
    <property type="protein sequence ID" value="OB11G13630.1"/>
    <property type="gene ID" value="OB11G13630"/>
</dbReference>
<feature type="region of interest" description="Disordered" evidence="1">
    <location>
        <begin position="1"/>
        <end position="43"/>
    </location>
</feature>
<dbReference type="EnsemblPlants" id="OB11G13630.1">
    <property type="protein sequence ID" value="OB11G13630.1"/>
    <property type="gene ID" value="OB11G13630"/>
</dbReference>
<evidence type="ECO:0000256" key="1">
    <source>
        <dbReference type="SAM" id="MobiDB-lite"/>
    </source>
</evidence>
<sequence length="77" mass="8452">MAKSLNEKLMLETVSDDSSAQHDQSPHPEVFTNVRDEDMPDSMKSLSEKLATALLTINAKEDLVKQHTKVAEEAVAG</sequence>
<evidence type="ECO:0000313" key="3">
    <source>
        <dbReference type="Proteomes" id="UP000006038"/>
    </source>
</evidence>
<evidence type="ECO:0000313" key="2">
    <source>
        <dbReference type="EnsemblPlants" id="OB11G13630.1"/>
    </source>
</evidence>
<reference evidence="2" key="1">
    <citation type="journal article" date="2013" name="Nat. Commun.">
        <title>Whole-genome sequencing of Oryza brachyantha reveals mechanisms underlying Oryza genome evolution.</title>
        <authorList>
            <person name="Chen J."/>
            <person name="Huang Q."/>
            <person name="Gao D."/>
            <person name="Wang J."/>
            <person name="Lang Y."/>
            <person name="Liu T."/>
            <person name="Li B."/>
            <person name="Bai Z."/>
            <person name="Luis Goicoechea J."/>
            <person name="Liang C."/>
            <person name="Chen C."/>
            <person name="Zhang W."/>
            <person name="Sun S."/>
            <person name="Liao Y."/>
            <person name="Zhang X."/>
            <person name="Yang L."/>
            <person name="Song C."/>
            <person name="Wang M."/>
            <person name="Shi J."/>
            <person name="Liu G."/>
            <person name="Liu J."/>
            <person name="Zhou H."/>
            <person name="Zhou W."/>
            <person name="Yu Q."/>
            <person name="An N."/>
            <person name="Chen Y."/>
            <person name="Cai Q."/>
            <person name="Wang B."/>
            <person name="Liu B."/>
            <person name="Min J."/>
            <person name="Huang Y."/>
            <person name="Wu H."/>
            <person name="Li Z."/>
            <person name="Zhang Y."/>
            <person name="Yin Y."/>
            <person name="Song W."/>
            <person name="Jiang J."/>
            <person name="Jackson S.A."/>
            <person name="Wing R.A."/>
            <person name="Wang J."/>
            <person name="Chen M."/>
        </authorList>
    </citation>
    <scope>NUCLEOTIDE SEQUENCE [LARGE SCALE GENOMIC DNA]</scope>
    <source>
        <strain evidence="2">cv. IRGC 101232</strain>
    </source>
</reference>
<reference evidence="2" key="2">
    <citation type="submission" date="2013-04" db="UniProtKB">
        <authorList>
            <consortium name="EnsemblPlants"/>
        </authorList>
    </citation>
    <scope>IDENTIFICATION</scope>
</reference>
<name>J3N6C7_ORYBR</name>
<feature type="compositionally biased region" description="Basic and acidic residues" evidence="1">
    <location>
        <begin position="1"/>
        <end position="10"/>
    </location>
</feature>
<dbReference type="PANTHER" id="PTHR31580">
    <property type="entry name" value="FILAMENT-LIKE PLANT PROTEIN 4"/>
    <property type="match status" value="1"/>
</dbReference>
<proteinExistence type="predicted"/>
<dbReference type="HOGENOM" id="CLU_2645313_0_0_1"/>
<dbReference type="AlphaFoldDB" id="J3N6C7"/>
<dbReference type="PANTHER" id="PTHR31580:SF49">
    <property type="entry name" value="FILAMENT-LIKE PLANT PROTEIN 3"/>
    <property type="match status" value="1"/>
</dbReference>
<dbReference type="STRING" id="4533.J3N6C7"/>
<dbReference type="Proteomes" id="UP000006038">
    <property type="component" value="Chromosome 11"/>
</dbReference>
<protein>
    <submittedName>
        <fullName evidence="2">Uncharacterized protein</fullName>
    </submittedName>
</protein>